<dbReference type="Proteomes" id="UP000184310">
    <property type="component" value="Unassembled WGS sequence"/>
</dbReference>
<gene>
    <name evidence="1" type="ORF">SAMN02745163_00864</name>
</gene>
<dbReference type="Pfam" id="PF23023">
    <property type="entry name" value="Anti-Pycsar_Apyc1"/>
    <property type="match status" value="1"/>
</dbReference>
<dbReference type="AlphaFoldDB" id="A0A1M6EIY7"/>
<dbReference type="SUPFAM" id="SSF56281">
    <property type="entry name" value="Metallo-hydrolase/oxidoreductase"/>
    <property type="match status" value="1"/>
</dbReference>
<dbReference type="STRING" id="1121302.SAMN02745163_00864"/>
<dbReference type="OrthoDB" id="9794898at2"/>
<dbReference type="GO" id="GO:0042781">
    <property type="term" value="F:3'-tRNA processing endoribonuclease activity"/>
    <property type="evidence" value="ECO:0007669"/>
    <property type="project" value="TreeGrafter"/>
</dbReference>
<protein>
    <submittedName>
        <fullName evidence="1">Ribonuclease Z</fullName>
    </submittedName>
</protein>
<name>A0A1M6EIY7_9CLOT</name>
<sequence>MTKINFLGTGNAMVTKCYNTCFTIENEYGEHLLIDTGGGNSILTQLENLNISISKIHNLFLSHSHNDHINGITFIIRAVVEAILKDQYKGTLNIYGHKTVLDVAKALCHLLLEEKFTNLFDDKILFIEISDNNDIEILNYKISFFNIDSTKRLQFGFKLMTNDNISLAFIGDEPYKAYLFKYCNNSDYLIHEAYCLYEEREIFKPYEKSHTTVKEACENATELNVDNIILLHTEDKHIENRKEFYSAEGRYFFNKNIIVPDDLETLELTNESSKIL</sequence>
<keyword evidence="2" id="KW-1185">Reference proteome</keyword>
<accession>A0A1M6EIY7</accession>
<evidence type="ECO:0000313" key="1">
    <source>
        <dbReference type="EMBL" id="SHI85411.1"/>
    </source>
</evidence>
<organism evidence="1 2">
    <name type="scientific">Clostridium cavendishii DSM 21758</name>
    <dbReference type="NCBI Taxonomy" id="1121302"/>
    <lineage>
        <taxon>Bacteria</taxon>
        <taxon>Bacillati</taxon>
        <taxon>Bacillota</taxon>
        <taxon>Clostridia</taxon>
        <taxon>Eubacteriales</taxon>
        <taxon>Clostridiaceae</taxon>
        <taxon>Clostridium</taxon>
    </lineage>
</organism>
<dbReference type="EMBL" id="FQZB01000005">
    <property type="protein sequence ID" value="SHI85411.1"/>
    <property type="molecule type" value="Genomic_DNA"/>
</dbReference>
<proteinExistence type="predicted"/>
<evidence type="ECO:0000313" key="2">
    <source>
        <dbReference type="Proteomes" id="UP000184310"/>
    </source>
</evidence>
<dbReference type="PANTHER" id="PTHR46018">
    <property type="entry name" value="ZINC PHOSPHODIESTERASE ELAC PROTEIN 1"/>
    <property type="match status" value="1"/>
</dbReference>
<dbReference type="Gene3D" id="3.60.15.10">
    <property type="entry name" value="Ribonuclease Z/Hydroxyacylglutathione hydrolase-like"/>
    <property type="match status" value="1"/>
</dbReference>
<reference evidence="1 2" key="1">
    <citation type="submission" date="2016-11" db="EMBL/GenBank/DDBJ databases">
        <authorList>
            <person name="Jaros S."/>
            <person name="Januszkiewicz K."/>
            <person name="Wedrychowicz H."/>
        </authorList>
    </citation>
    <scope>NUCLEOTIDE SEQUENCE [LARGE SCALE GENOMIC DNA]</scope>
    <source>
        <strain evidence="1 2">DSM 21758</strain>
    </source>
</reference>
<dbReference type="PANTHER" id="PTHR46018:SF3">
    <property type="entry name" value="ARYLSULFATASE"/>
    <property type="match status" value="1"/>
</dbReference>
<dbReference type="RefSeq" id="WP_072985448.1">
    <property type="nucleotide sequence ID" value="NZ_FQZB01000005.1"/>
</dbReference>
<dbReference type="InterPro" id="IPR036866">
    <property type="entry name" value="RibonucZ/Hydroxyglut_hydro"/>
</dbReference>